<evidence type="ECO:0000313" key="8">
    <source>
        <dbReference type="EMBL" id="ASP49871.1"/>
    </source>
</evidence>
<dbReference type="PANTHER" id="PTHR21198">
    <property type="entry name" value="GLUTAMATE RACEMASE"/>
    <property type="match status" value="1"/>
</dbReference>
<dbReference type="Proteomes" id="UP000202259">
    <property type="component" value="Chromosome"/>
</dbReference>
<keyword evidence="4 7" id="KW-0573">Peptidoglycan synthesis</keyword>
<dbReference type="FunFam" id="3.40.50.1860:FF:000001">
    <property type="entry name" value="Glutamate racemase"/>
    <property type="match status" value="1"/>
</dbReference>
<dbReference type="UniPathway" id="UPA00219"/>
<protein>
    <recommendedName>
        <fullName evidence="2 7">Glutamate racemase</fullName>
        <ecNumber evidence="2 7">5.1.1.3</ecNumber>
    </recommendedName>
</protein>
<comment type="catalytic activity">
    <reaction evidence="1 7">
        <text>L-glutamate = D-glutamate</text>
        <dbReference type="Rhea" id="RHEA:12813"/>
        <dbReference type="ChEBI" id="CHEBI:29985"/>
        <dbReference type="ChEBI" id="CHEBI:29986"/>
        <dbReference type="EC" id="5.1.1.3"/>
    </reaction>
</comment>
<dbReference type="PROSITE" id="PS00923">
    <property type="entry name" value="ASP_GLU_RACEMASE_1"/>
    <property type="match status" value="1"/>
</dbReference>
<dbReference type="PANTHER" id="PTHR21198:SF2">
    <property type="entry name" value="GLUTAMATE RACEMASE"/>
    <property type="match status" value="1"/>
</dbReference>
<feature type="binding site" evidence="7">
    <location>
        <begin position="35"/>
        <end position="36"/>
    </location>
    <ligand>
        <name>substrate</name>
    </ligand>
</feature>
<feature type="binding site" evidence="7">
    <location>
        <begin position="67"/>
        <end position="68"/>
    </location>
    <ligand>
        <name>substrate</name>
    </ligand>
</feature>
<dbReference type="GO" id="GO:0008360">
    <property type="term" value="P:regulation of cell shape"/>
    <property type="evidence" value="ECO:0007669"/>
    <property type="project" value="UniProtKB-KW"/>
</dbReference>
<comment type="function">
    <text evidence="7">Provides the (R)-glutamate required for cell wall biosynthesis.</text>
</comment>
<gene>
    <name evidence="7 8" type="primary">murI</name>
    <name evidence="8" type="ORF">B5D82_03975</name>
</gene>
<evidence type="ECO:0000256" key="6">
    <source>
        <dbReference type="ARBA" id="ARBA00023316"/>
    </source>
</evidence>
<organism evidence="8 9">
    <name type="scientific">Cognaticolwellia beringensis</name>
    <dbReference type="NCBI Taxonomy" id="1967665"/>
    <lineage>
        <taxon>Bacteria</taxon>
        <taxon>Pseudomonadati</taxon>
        <taxon>Pseudomonadota</taxon>
        <taxon>Gammaproteobacteria</taxon>
        <taxon>Alteromonadales</taxon>
        <taxon>Colwelliaceae</taxon>
        <taxon>Cognaticolwellia</taxon>
    </lineage>
</organism>
<evidence type="ECO:0000256" key="2">
    <source>
        <dbReference type="ARBA" id="ARBA00013090"/>
    </source>
</evidence>
<evidence type="ECO:0000313" key="9">
    <source>
        <dbReference type="Proteomes" id="UP000202259"/>
    </source>
</evidence>
<dbReference type="EMBL" id="CP020465">
    <property type="protein sequence ID" value="ASP49871.1"/>
    <property type="molecule type" value="Genomic_DNA"/>
</dbReference>
<dbReference type="InterPro" id="IPR001920">
    <property type="entry name" value="Asp/Glu_race"/>
</dbReference>
<dbReference type="Gene3D" id="3.40.50.1860">
    <property type="match status" value="2"/>
</dbReference>
<dbReference type="EC" id="5.1.1.3" evidence="2 7"/>
<feature type="active site" description="Proton donor/acceptor" evidence="7">
    <location>
        <position position="66"/>
    </location>
</feature>
<keyword evidence="9" id="KW-1185">Reference proteome</keyword>
<evidence type="ECO:0000256" key="3">
    <source>
        <dbReference type="ARBA" id="ARBA00022960"/>
    </source>
</evidence>
<dbReference type="GO" id="GO:0008881">
    <property type="term" value="F:glutamate racemase activity"/>
    <property type="evidence" value="ECO:0007669"/>
    <property type="project" value="UniProtKB-UniRule"/>
</dbReference>
<dbReference type="GO" id="GO:0009252">
    <property type="term" value="P:peptidoglycan biosynthetic process"/>
    <property type="evidence" value="ECO:0007669"/>
    <property type="project" value="UniProtKB-UniRule"/>
</dbReference>
<dbReference type="GO" id="GO:0071555">
    <property type="term" value="P:cell wall organization"/>
    <property type="evidence" value="ECO:0007669"/>
    <property type="project" value="UniProtKB-KW"/>
</dbReference>
<dbReference type="AlphaFoldDB" id="A0A222GDJ8"/>
<dbReference type="OrthoDB" id="9801055at2"/>
<evidence type="ECO:0000256" key="1">
    <source>
        <dbReference type="ARBA" id="ARBA00001602"/>
    </source>
</evidence>
<accession>A0A222GDJ8</accession>
<feature type="binding site" evidence="7">
    <location>
        <begin position="177"/>
        <end position="178"/>
    </location>
    <ligand>
        <name>substrate</name>
    </ligand>
</feature>
<evidence type="ECO:0000256" key="4">
    <source>
        <dbReference type="ARBA" id="ARBA00022984"/>
    </source>
</evidence>
<sequence length="255" mass="28177">MFDSGVGGLSIAQCINQHLPNENLLYVADTLYAPYGEKSSEFIQQRVNEIAQWFIERKAKAIVVACNTATVNAIDQLRKNILIPVIGVEPAIKPAVNLSKNKKVAILVTKATAQNPRFLALVAQYSQNSDVIVQPCPGLVELIEQDKKNASECKLMLTGYLQPLLEKGVDTIVLGCTHYPLVKNLINEICGNSVVIMETALPVTEQLQRQLALHQLINTSNNLGTTSFYSSKCCATQQALFNHIWQRPLQLNSYP</sequence>
<evidence type="ECO:0000256" key="5">
    <source>
        <dbReference type="ARBA" id="ARBA00023235"/>
    </source>
</evidence>
<comment type="pathway">
    <text evidence="7">Cell wall biogenesis; peptidoglycan biosynthesis.</text>
</comment>
<dbReference type="HAMAP" id="MF_00258">
    <property type="entry name" value="Glu_racemase"/>
    <property type="match status" value="1"/>
</dbReference>
<dbReference type="InterPro" id="IPR015942">
    <property type="entry name" value="Asp/Glu/hydantoin_racemase"/>
</dbReference>
<dbReference type="InterPro" id="IPR004391">
    <property type="entry name" value="Glu_race"/>
</dbReference>
<dbReference type="KEGG" id="cber:B5D82_03975"/>
<dbReference type="SUPFAM" id="SSF53681">
    <property type="entry name" value="Aspartate/glutamate racemase"/>
    <property type="match status" value="2"/>
</dbReference>
<dbReference type="InterPro" id="IPR033134">
    <property type="entry name" value="Asp/Glu_racemase_AS_2"/>
</dbReference>
<dbReference type="Pfam" id="PF01177">
    <property type="entry name" value="Asp_Glu_race"/>
    <property type="match status" value="1"/>
</dbReference>
<dbReference type="PROSITE" id="PS00924">
    <property type="entry name" value="ASP_GLU_RACEMASE_2"/>
    <property type="match status" value="1"/>
</dbReference>
<dbReference type="NCBIfam" id="TIGR00067">
    <property type="entry name" value="glut_race"/>
    <property type="match status" value="1"/>
</dbReference>
<feature type="active site" description="Proton donor/acceptor" evidence="7">
    <location>
        <position position="176"/>
    </location>
</feature>
<evidence type="ECO:0000256" key="7">
    <source>
        <dbReference type="HAMAP-Rule" id="MF_00258"/>
    </source>
</evidence>
<reference evidence="8 9" key="1">
    <citation type="submission" date="2017-08" db="EMBL/GenBank/DDBJ databases">
        <title>Complete genome of Colwellia sp. NB097-1, a psychrophile bacterium ioslated from Bering Sea.</title>
        <authorList>
            <person name="Chen X."/>
        </authorList>
    </citation>
    <scope>NUCLEOTIDE SEQUENCE [LARGE SCALE GENOMIC DNA]</scope>
    <source>
        <strain evidence="8 9">NB097-1</strain>
    </source>
</reference>
<keyword evidence="3 7" id="KW-0133">Cell shape</keyword>
<dbReference type="InterPro" id="IPR018187">
    <property type="entry name" value="Asp/Glu_racemase_AS_1"/>
</dbReference>
<feature type="binding site" evidence="7">
    <location>
        <begin position="3"/>
        <end position="4"/>
    </location>
    <ligand>
        <name>substrate</name>
    </ligand>
</feature>
<comment type="similarity">
    <text evidence="7">Belongs to the aspartate/glutamate racemases family.</text>
</comment>
<keyword evidence="5 7" id="KW-0413">Isomerase</keyword>
<proteinExistence type="inferred from homology"/>
<keyword evidence="6 7" id="KW-0961">Cell wall biogenesis/degradation</keyword>
<name>A0A222GDJ8_9GAMM</name>